<keyword evidence="5" id="KW-0862">Zinc</keyword>
<dbReference type="InterPro" id="IPR013083">
    <property type="entry name" value="Znf_RING/FYVE/PHD"/>
</dbReference>
<sequence>MSEFDMEAPPNISSSSSSSSSVFEIEVKATFIIVDRNPSAGDEPFVESGRIISQVIYEFPLDDLINDGNGAVLDMLKSMCVPVLPSMVEEIAATAVRLAEDARDRDGKVLRMQVAIEAVVDDVPDFGSGDVDVDDDDDSDDEGVAMTEEEVAGSVGKTVVDAAGKECPICLEELAMGGEAACVPCSHAFHELCIVTWLKKKKRCPCCRFDLSKMKNEV</sequence>
<dbReference type="PANTHER" id="PTHR15710:SF223">
    <property type="entry name" value="E3 UBIQUITIN-PROTEIN LIGASE AIP2-LIKE"/>
    <property type="match status" value="1"/>
</dbReference>
<dbReference type="Pfam" id="PF13639">
    <property type="entry name" value="zf-RING_2"/>
    <property type="match status" value="1"/>
</dbReference>
<evidence type="ECO:0000256" key="5">
    <source>
        <dbReference type="ARBA" id="ARBA00022833"/>
    </source>
</evidence>
<dbReference type="Proteomes" id="UP001472677">
    <property type="component" value="Unassembled WGS sequence"/>
</dbReference>
<protein>
    <recommendedName>
        <fullName evidence="2">RING-type E3 ubiquitin transferase</fullName>
        <ecNumber evidence="2">2.3.2.27</ecNumber>
    </recommendedName>
</protein>
<evidence type="ECO:0000256" key="4">
    <source>
        <dbReference type="ARBA" id="ARBA00022771"/>
    </source>
</evidence>
<dbReference type="EC" id="2.3.2.27" evidence="2"/>
<organism evidence="8 9">
    <name type="scientific">Hibiscus sabdariffa</name>
    <name type="common">roselle</name>
    <dbReference type="NCBI Taxonomy" id="183260"/>
    <lineage>
        <taxon>Eukaryota</taxon>
        <taxon>Viridiplantae</taxon>
        <taxon>Streptophyta</taxon>
        <taxon>Embryophyta</taxon>
        <taxon>Tracheophyta</taxon>
        <taxon>Spermatophyta</taxon>
        <taxon>Magnoliopsida</taxon>
        <taxon>eudicotyledons</taxon>
        <taxon>Gunneridae</taxon>
        <taxon>Pentapetalae</taxon>
        <taxon>rosids</taxon>
        <taxon>malvids</taxon>
        <taxon>Malvales</taxon>
        <taxon>Malvaceae</taxon>
        <taxon>Malvoideae</taxon>
        <taxon>Hibiscus</taxon>
    </lineage>
</organism>
<dbReference type="PANTHER" id="PTHR15710">
    <property type="entry name" value="E3 UBIQUITIN-PROTEIN LIGASE PRAJA"/>
    <property type="match status" value="1"/>
</dbReference>
<evidence type="ECO:0000313" key="8">
    <source>
        <dbReference type="EMBL" id="KAK8481678.1"/>
    </source>
</evidence>
<dbReference type="EMBL" id="JBBPBM010001836">
    <property type="protein sequence ID" value="KAK8481678.1"/>
    <property type="molecule type" value="Genomic_DNA"/>
</dbReference>
<evidence type="ECO:0000313" key="9">
    <source>
        <dbReference type="Proteomes" id="UP001472677"/>
    </source>
</evidence>
<accession>A0ABR1ZMC7</accession>
<keyword evidence="4 6" id="KW-0863">Zinc-finger</keyword>
<dbReference type="SUPFAM" id="SSF57850">
    <property type="entry name" value="RING/U-box"/>
    <property type="match status" value="1"/>
</dbReference>
<evidence type="ECO:0000256" key="1">
    <source>
        <dbReference type="ARBA" id="ARBA00000900"/>
    </source>
</evidence>
<evidence type="ECO:0000256" key="3">
    <source>
        <dbReference type="ARBA" id="ARBA00022723"/>
    </source>
</evidence>
<dbReference type="PROSITE" id="PS50089">
    <property type="entry name" value="ZF_RING_2"/>
    <property type="match status" value="1"/>
</dbReference>
<dbReference type="InterPro" id="IPR001841">
    <property type="entry name" value="Znf_RING"/>
</dbReference>
<comment type="caution">
    <text evidence="8">The sequence shown here is derived from an EMBL/GenBank/DDBJ whole genome shotgun (WGS) entry which is preliminary data.</text>
</comment>
<proteinExistence type="predicted"/>
<name>A0ABR1ZMC7_9ROSI</name>
<evidence type="ECO:0000259" key="7">
    <source>
        <dbReference type="PROSITE" id="PS50089"/>
    </source>
</evidence>
<evidence type="ECO:0000256" key="6">
    <source>
        <dbReference type="PROSITE-ProRule" id="PRU00175"/>
    </source>
</evidence>
<reference evidence="8 9" key="1">
    <citation type="journal article" date="2024" name="G3 (Bethesda)">
        <title>Genome assembly of Hibiscus sabdariffa L. provides insights into metabolisms of medicinal natural products.</title>
        <authorList>
            <person name="Kim T."/>
        </authorList>
    </citation>
    <scope>NUCLEOTIDE SEQUENCE [LARGE SCALE GENOMIC DNA]</scope>
    <source>
        <strain evidence="8">TK-2024</strain>
        <tissue evidence="8">Old leaves</tissue>
    </source>
</reference>
<gene>
    <name evidence="8" type="ORF">V6N12_002240</name>
</gene>
<evidence type="ECO:0000256" key="2">
    <source>
        <dbReference type="ARBA" id="ARBA00012483"/>
    </source>
</evidence>
<feature type="domain" description="RING-type" evidence="7">
    <location>
        <begin position="167"/>
        <end position="208"/>
    </location>
</feature>
<keyword evidence="9" id="KW-1185">Reference proteome</keyword>
<dbReference type="Gene3D" id="3.30.40.10">
    <property type="entry name" value="Zinc/RING finger domain, C3HC4 (zinc finger)"/>
    <property type="match status" value="1"/>
</dbReference>
<dbReference type="SMART" id="SM00184">
    <property type="entry name" value="RING"/>
    <property type="match status" value="1"/>
</dbReference>
<keyword evidence="3" id="KW-0479">Metal-binding</keyword>
<comment type="catalytic activity">
    <reaction evidence="1">
        <text>S-ubiquitinyl-[E2 ubiquitin-conjugating enzyme]-L-cysteine + [acceptor protein]-L-lysine = [E2 ubiquitin-conjugating enzyme]-L-cysteine + N(6)-ubiquitinyl-[acceptor protein]-L-lysine.</text>
        <dbReference type="EC" id="2.3.2.27"/>
    </reaction>
</comment>